<feature type="domain" description="Phosphotyrosine protein phosphatase I" evidence="6">
    <location>
        <begin position="4"/>
        <end position="144"/>
    </location>
</feature>
<keyword evidence="3" id="KW-0378">Hydrolase</keyword>
<dbReference type="PANTHER" id="PTHR11717:SF7">
    <property type="entry name" value="LOW MOLECULAR WEIGHT PHOSPHOTYROSINE PROTEIN PHOSPHATASE"/>
    <property type="match status" value="1"/>
</dbReference>
<feature type="active site" description="Proton donor" evidence="5">
    <location>
        <position position="118"/>
    </location>
</feature>
<evidence type="ECO:0000313" key="7">
    <source>
        <dbReference type="EMBL" id="KDN25213.1"/>
    </source>
</evidence>
<dbReference type="FunFam" id="3.40.50.2300:FF:000409">
    <property type="entry name" value="Low molecular weight phosphotyrosine protein phosphatase, putative"/>
    <property type="match status" value="1"/>
</dbReference>
<name>A0A066UM02_9GAMM</name>
<dbReference type="Proteomes" id="UP000035860">
    <property type="component" value="Unassembled WGS sequence"/>
</dbReference>
<dbReference type="GO" id="GO:0004725">
    <property type="term" value="F:protein tyrosine phosphatase activity"/>
    <property type="evidence" value="ECO:0007669"/>
    <property type="project" value="UniProtKB-EC"/>
</dbReference>
<accession>A0A066UM02</accession>
<feature type="active site" description="Nucleophile" evidence="5">
    <location>
        <position position="10"/>
    </location>
</feature>
<evidence type="ECO:0000313" key="8">
    <source>
        <dbReference type="Proteomes" id="UP000035860"/>
    </source>
</evidence>
<dbReference type="CDD" id="cd16343">
    <property type="entry name" value="LMWPTP"/>
    <property type="match status" value="1"/>
</dbReference>
<reference evidence="7 8" key="1">
    <citation type="journal article" date="2014" name="Genome Announc.">
        <title>Draft Genome Sequence of Moraxella bovoculi Strain 237T (ATCC BAA-1259T) Isolated from a Calf with Infectious Bovine Keratoconjunctivitis.</title>
        <authorList>
            <person name="Calcutt M.J."/>
            <person name="Foecking M.F."/>
            <person name="Martin N.T."/>
            <person name="Mhlanga-Mutangadura T."/>
            <person name="Reilly T.J."/>
        </authorList>
    </citation>
    <scope>NUCLEOTIDE SEQUENCE [LARGE SCALE GENOMIC DNA]</scope>
    <source>
        <strain evidence="7 8">237</strain>
    </source>
</reference>
<evidence type="ECO:0000256" key="5">
    <source>
        <dbReference type="PIRSR" id="PIRSR617867-1"/>
    </source>
</evidence>
<sequence length="152" mass="17125">MQPTSILFVCLGNICRSPSAEAVMTHIARDARLDIRFDSAGTASYHIGHPPDPRAIQVGKNLNYDLSMLRARQVTAQDFYDFDVIFTMDESNLTNLLKIAPSDATAKVMMLDDKAVADPYYGDVSDFDAMFEHIEQASRRWIDTWRDGDHHG</sequence>
<organism evidence="7 8">
    <name type="scientific">Moraxella bovoculi 237</name>
    <dbReference type="NCBI Taxonomy" id="743974"/>
    <lineage>
        <taxon>Bacteria</taxon>
        <taxon>Pseudomonadati</taxon>
        <taxon>Pseudomonadota</taxon>
        <taxon>Gammaproteobacteria</taxon>
        <taxon>Moraxellales</taxon>
        <taxon>Moraxellaceae</taxon>
        <taxon>Moraxella</taxon>
    </lineage>
</organism>
<dbReference type="PANTHER" id="PTHR11717">
    <property type="entry name" value="LOW MOLECULAR WEIGHT PROTEIN TYROSINE PHOSPHATASE"/>
    <property type="match status" value="1"/>
</dbReference>
<keyword evidence="8" id="KW-1185">Reference proteome</keyword>
<feature type="active site" evidence="5">
    <location>
        <position position="16"/>
    </location>
</feature>
<evidence type="ECO:0000256" key="4">
    <source>
        <dbReference type="ARBA" id="ARBA00022912"/>
    </source>
</evidence>
<proteinExistence type="inferred from homology"/>
<comment type="similarity">
    <text evidence="1">Belongs to the low molecular weight phosphotyrosine protein phosphatase family.</text>
</comment>
<evidence type="ECO:0000256" key="3">
    <source>
        <dbReference type="ARBA" id="ARBA00022801"/>
    </source>
</evidence>
<dbReference type="InterPro" id="IPR023485">
    <property type="entry name" value="Ptyr_pPase"/>
</dbReference>
<protein>
    <recommendedName>
        <fullName evidence="2">protein-tyrosine-phosphatase</fullName>
        <ecNumber evidence="2">3.1.3.48</ecNumber>
    </recommendedName>
</protein>
<dbReference type="InterPro" id="IPR017867">
    <property type="entry name" value="Tyr_phospatase_low_mol_wt"/>
</dbReference>
<dbReference type="RefSeq" id="WP_036365094.1">
    <property type="nucleotide sequence ID" value="NZ_AOMT01000022.1"/>
</dbReference>
<dbReference type="InterPro" id="IPR050438">
    <property type="entry name" value="LMW_PTPase"/>
</dbReference>
<evidence type="ECO:0000256" key="2">
    <source>
        <dbReference type="ARBA" id="ARBA00013064"/>
    </source>
</evidence>
<dbReference type="Gene3D" id="3.40.50.2300">
    <property type="match status" value="1"/>
</dbReference>
<dbReference type="InterPro" id="IPR036196">
    <property type="entry name" value="Ptyr_pPase_sf"/>
</dbReference>
<gene>
    <name evidence="7" type="ORF">MBO_05379</name>
</gene>
<evidence type="ECO:0000256" key="1">
    <source>
        <dbReference type="ARBA" id="ARBA00011063"/>
    </source>
</evidence>
<dbReference type="SMART" id="SM00226">
    <property type="entry name" value="LMWPc"/>
    <property type="match status" value="1"/>
</dbReference>
<comment type="caution">
    <text evidence="7">The sequence shown here is derived from an EMBL/GenBank/DDBJ whole genome shotgun (WGS) entry which is preliminary data.</text>
</comment>
<dbReference type="EMBL" id="AOMT01000022">
    <property type="protein sequence ID" value="KDN25213.1"/>
    <property type="molecule type" value="Genomic_DNA"/>
</dbReference>
<keyword evidence="4" id="KW-0904">Protein phosphatase</keyword>
<dbReference type="SUPFAM" id="SSF52788">
    <property type="entry name" value="Phosphotyrosine protein phosphatases I"/>
    <property type="match status" value="1"/>
</dbReference>
<dbReference type="PRINTS" id="PR00719">
    <property type="entry name" value="LMWPTPASE"/>
</dbReference>
<evidence type="ECO:0000259" key="6">
    <source>
        <dbReference type="SMART" id="SM00226"/>
    </source>
</evidence>
<dbReference type="Pfam" id="PF01451">
    <property type="entry name" value="LMWPc"/>
    <property type="match status" value="1"/>
</dbReference>
<dbReference type="AlphaFoldDB" id="A0A066UM02"/>
<dbReference type="EC" id="3.1.3.48" evidence="2"/>
<dbReference type="eggNOG" id="COG0394">
    <property type="taxonomic scope" value="Bacteria"/>
</dbReference>